<sequence>MKVILDRCKIVSYAMWDGEKPYAVIMNFGYEFTPEGKLRLYSHSALDGKKVSIIRGICNKVAAIMECGERVVIDPEIPCKSGSAFQSIMANGTMKILQGSEARHALEVFYRHQTGVVPSFPEGAENFVTMFCLECDEYSCKICVK</sequence>
<name>F3QGQ0_9BURK</name>
<comment type="caution">
    <text evidence="1">The sequence shown here is derived from an EMBL/GenBank/DDBJ whole genome shotgun (WGS) entry which is preliminary data.</text>
</comment>
<dbReference type="SUPFAM" id="SSF50475">
    <property type="entry name" value="FMN-binding split barrel"/>
    <property type="match status" value="1"/>
</dbReference>
<gene>
    <name evidence="1" type="ORF">HMPREF9439_00089</name>
</gene>
<evidence type="ECO:0000313" key="2">
    <source>
        <dbReference type="Proteomes" id="UP000005156"/>
    </source>
</evidence>
<accession>F3QGQ0</accession>
<dbReference type="InterPro" id="IPR012349">
    <property type="entry name" value="Split_barrel_FMN-bd"/>
</dbReference>
<organism evidence="1 2">
    <name type="scientific">Parasutterella excrementihominis YIT 11859</name>
    <dbReference type="NCBI Taxonomy" id="762966"/>
    <lineage>
        <taxon>Bacteria</taxon>
        <taxon>Pseudomonadati</taxon>
        <taxon>Pseudomonadota</taxon>
        <taxon>Betaproteobacteria</taxon>
        <taxon>Burkholderiales</taxon>
        <taxon>Sutterellaceae</taxon>
        <taxon>Parasutterella</taxon>
    </lineage>
</organism>
<keyword evidence="2" id="KW-1185">Reference proteome</keyword>
<dbReference type="AlphaFoldDB" id="F3QGQ0"/>
<dbReference type="PANTHER" id="PTHR34071:SF2">
    <property type="entry name" value="FLAVIN-NUCLEOTIDE-BINDING PROTEIN"/>
    <property type="match status" value="1"/>
</dbReference>
<dbReference type="Gene3D" id="2.30.110.10">
    <property type="entry name" value="Electron Transport, Fmn-binding Protein, Chain A"/>
    <property type="match status" value="1"/>
</dbReference>
<evidence type="ECO:0008006" key="3">
    <source>
        <dbReference type="Google" id="ProtNLM"/>
    </source>
</evidence>
<proteinExistence type="predicted"/>
<dbReference type="PANTHER" id="PTHR34071">
    <property type="entry name" value="5-NITROIMIDAZOLE ANTIBIOTICS RESISTANCE PROTEIN, NIMA-FAMILY-RELATED PROTEIN-RELATED"/>
    <property type="match status" value="1"/>
</dbReference>
<evidence type="ECO:0000313" key="1">
    <source>
        <dbReference type="EMBL" id="EGG57760.1"/>
    </source>
</evidence>
<reference evidence="1 2" key="1">
    <citation type="submission" date="2011-02" db="EMBL/GenBank/DDBJ databases">
        <authorList>
            <person name="Weinstock G."/>
            <person name="Sodergren E."/>
            <person name="Clifton S."/>
            <person name="Fulton L."/>
            <person name="Fulton B."/>
            <person name="Courtney L."/>
            <person name="Fronick C."/>
            <person name="Harrison M."/>
            <person name="Strong C."/>
            <person name="Farmer C."/>
            <person name="Delahaunty K."/>
            <person name="Markovic C."/>
            <person name="Hall O."/>
            <person name="Minx P."/>
            <person name="Tomlinson C."/>
            <person name="Mitreva M."/>
            <person name="Hou S."/>
            <person name="Chen J."/>
            <person name="Wollam A."/>
            <person name="Pepin K.H."/>
            <person name="Johnson M."/>
            <person name="Bhonagiri V."/>
            <person name="Zhang X."/>
            <person name="Suruliraj S."/>
            <person name="Warren W."/>
            <person name="Chinwalla A."/>
            <person name="Mardis E.R."/>
            <person name="Wilson R.K."/>
        </authorList>
    </citation>
    <scope>NUCLEOTIDE SEQUENCE [LARGE SCALE GENOMIC DNA]</scope>
    <source>
        <strain evidence="1 2">YIT 11859</strain>
    </source>
</reference>
<dbReference type="eggNOG" id="COG3467">
    <property type="taxonomic scope" value="Bacteria"/>
</dbReference>
<dbReference type="Proteomes" id="UP000005156">
    <property type="component" value="Unassembled WGS sequence"/>
</dbReference>
<dbReference type="EMBL" id="AFBP01000003">
    <property type="protein sequence ID" value="EGG57760.1"/>
    <property type="molecule type" value="Genomic_DNA"/>
</dbReference>
<protein>
    <recommendedName>
        <fullName evidence="3">5-nitroimidazole antibiotic resistance protein NimB</fullName>
    </recommendedName>
</protein>
<dbReference type="HOGENOM" id="CLU_067890_1_0_4"/>